<accession>A0A063Y234</accession>
<reference evidence="3 4" key="1">
    <citation type="journal article" date="2005" name="Int. J. Syst. Evol. Microbiol.">
        <title>Nitrincola lacisaponensis gen. nov., sp. nov., a novel alkaliphilic bacterium isolated from an alkaline, saline lake.</title>
        <authorList>
            <person name="Dimitriu P.A."/>
            <person name="Shukla S.K."/>
            <person name="Conradt J."/>
            <person name="Marquez M.C."/>
            <person name="Ventosa A."/>
            <person name="Maglia A."/>
            <person name="Peyton B.M."/>
            <person name="Pinkart H.C."/>
            <person name="Mormile M.R."/>
        </authorList>
    </citation>
    <scope>NUCLEOTIDE SEQUENCE [LARGE SCALE GENOMIC DNA]</scope>
    <source>
        <strain evidence="3 4">4CA</strain>
    </source>
</reference>
<dbReference type="Pfam" id="PF00582">
    <property type="entry name" value="Usp"/>
    <property type="match status" value="2"/>
</dbReference>
<proteinExistence type="inferred from homology"/>
<dbReference type="Gene3D" id="3.40.50.12370">
    <property type="match status" value="1"/>
</dbReference>
<evidence type="ECO:0000313" key="3">
    <source>
        <dbReference type="EMBL" id="KDE39744.1"/>
    </source>
</evidence>
<evidence type="ECO:0000313" key="4">
    <source>
        <dbReference type="Proteomes" id="UP000027318"/>
    </source>
</evidence>
<comment type="caution">
    <text evidence="3">The sequence shown here is derived from an EMBL/GenBank/DDBJ whole genome shotgun (WGS) entry which is preliminary data.</text>
</comment>
<name>A0A063Y234_9GAMM</name>
<dbReference type="RefSeq" id="WP_036546654.1">
    <property type="nucleotide sequence ID" value="NZ_JMSZ01000024.1"/>
</dbReference>
<dbReference type="AlphaFoldDB" id="A0A063Y234"/>
<dbReference type="PATRIC" id="fig|267850.7.peg.1754"/>
<organism evidence="3 4">
    <name type="scientific">Nitrincola lacisaponensis</name>
    <dbReference type="NCBI Taxonomy" id="267850"/>
    <lineage>
        <taxon>Bacteria</taxon>
        <taxon>Pseudomonadati</taxon>
        <taxon>Pseudomonadota</taxon>
        <taxon>Gammaproteobacteria</taxon>
        <taxon>Oceanospirillales</taxon>
        <taxon>Oceanospirillaceae</taxon>
        <taxon>Nitrincola</taxon>
    </lineage>
</organism>
<feature type="domain" description="UspA" evidence="2">
    <location>
        <begin position="165"/>
        <end position="283"/>
    </location>
</feature>
<dbReference type="PANTHER" id="PTHR46268">
    <property type="entry name" value="STRESS RESPONSE PROTEIN NHAX"/>
    <property type="match status" value="1"/>
</dbReference>
<comment type="similarity">
    <text evidence="1">Belongs to the universal stress protein A family.</text>
</comment>
<keyword evidence="4" id="KW-1185">Reference proteome</keyword>
<dbReference type="SUPFAM" id="SSF52402">
    <property type="entry name" value="Adenine nucleotide alpha hydrolases-like"/>
    <property type="match status" value="2"/>
</dbReference>
<dbReference type="InterPro" id="IPR006016">
    <property type="entry name" value="UspA"/>
</dbReference>
<dbReference type="STRING" id="267850.ADINL_1784"/>
<dbReference type="InterPro" id="IPR006015">
    <property type="entry name" value="Universal_stress_UspA"/>
</dbReference>
<evidence type="ECO:0000256" key="1">
    <source>
        <dbReference type="ARBA" id="ARBA00008791"/>
    </source>
</evidence>
<evidence type="ECO:0000259" key="2">
    <source>
        <dbReference type="Pfam" id="PF00582"/>
    </source>
</evidence>
<dbReference type="PANTHER" id="PTHR46268:SF6">
    <property type="entry name" value="UNIVERSAL STRESS PROTEIN UP12"/>
    <property type="match status" value="1"/>
</dbReference>
<protein>
    <submittedName>
        <fullName evidence="3">Universal stress protein UspA and related nucleotide-binding protein</fullName>
    </submittedName>
</protein>
<dbReference type="Proteomes" id="UP000027318">
    <property type="component" value="Unassembled WGS sequence"/>
</dbReference>
<dbReference type="CDD" id="cd00293">
    <property type="entry name" value="USP-like"/>
    <property type="match status" value="2"/>
</dbReference>
<dbReference type="PRINTS" id="PR01438">
    <property type="entry name" value="UNVRSLSTRESS"/>
</dbReference>
<gene>
    <name evidence="3" type="ORF">ADINL_1784</name>
</gene>
<dbReference type="EMBL" id="JMSZ01000024">
    <property type="protein sequence ID" value="KDE39744.1"/>
    <property type="molecule type" value="Genomic_DNA"/>
</dbReference>
<dbReference type="OrthoDB" id="9804721at2"/>
<feature type="domain" description="UspA" evidence="2">
    <location>
        <begin position="2"/>
        <end position="155"/>
    </location>
</feature>
<sequence>MNKVIACIDTFNHTAETVCDFAAWSSQQLQAPLLLLHVLEKSDQPAKSNLSGNIGLGTREHLLDELSQLDEQRAKLLKEQGRVMLKEARKRAAEDGIAEAETLQLHGDLIENITELEQDIRLLVMGREGSQEHSTAQIGSHLESVIRTLHRPMLITVGDFKVPERFMIAYDGSETAKKAIQMVASSPLLQGIPCTLLTVGPDTNNLHEQLKEAAGTLEKAGFSVTPVLRAGDVDKVINQCVAELGIDLLVMGAYGHSRIRQFLVGSTTTKLLQHSRIPVLLLR</sequence>